<accession>A0A397I6T5</accession>
<evidence type="ECO:0000313" key="1">
    <source>
        <dbReference type="EMBL" id="RHZ71441.1"/>
    </source>
</evidence>
<organism evidence="1 2">
    <name type="scientific">Diversispora epigaea</name>
    <dbReference type="NCBI Taxonomy" id="1348612"/>
    <lineage>
        <taxon>Eukaryota</taxon>
        <taxon>Fungi</taxon>
        <taxon>Fungi incertae sedis</taxon>
        <taxon>Mucoromycota</taxon>
        <taxon>Glomeromycotina</taxon>
        <taxon>Glomeromycetes</taxon>
        <taxon>Diversisporales</taxon>
        <taxon>Diversisporaceae</taxon>
        <taxon>Diversispora</taxon>
    </lineage>
</organism>
<proteinExistence type="predicted"/>
<keyword evidence="2" id="KW-1185">Reference proteome</keyword>
<protein>
    <submittedName>
        <fullName evidence="1">Uncharacterized protein</fullName>
    </submittedName>
</protein>
<dbReference type="AlphaFoldDB" id="A0A397I6T5"/>
<name>A0A397I6T5_9GLOM</name>
<comment type="caution">
    <text evidence="1">The sequence shown here is derived from an EMBL/GenBank/DDBJ whole genome shotgun (WGS) entry which is preliminary data.</text>
</comment>
<gene>
    <name evidence="1" type="ORF">Glove_258g48</name>
</gene>
<reference evidence="1 2" key="1">
    <citation type="submission" date="2018-08" db="EMBL/GenBank/DDBJ databases">
        <title>Genome and evolution of the arbuscular mycorrhizal fungus Diversispora epigaea (formerly Glomus versiforme) and its bacterial endosymbionts.</title>
        <authorList>
            <person name="Sun X."/>
            <person name="Fei Z."/>
            <person name="Harrison M."/>
        </authorList>
    </citation>
    <scope>NUCLEOTIDE SEQUENCE [LARGE SCALE GENOMIC DNA]</scope>
    <source>
        <strain evidence="1 2">IT104</strain>
    </source>
</reference>
<dbReference type="Proteomes" id="UP000266861">
    <property type="component" value="Unassembled WGS sequence"/>
</dbReference>
<sequence length="173" mass="19478">MRFSTKVFLLQFESSHLGLSKDGSSVVCELESALTQQSNDTKNVKTFEFGTNANEATHHVFIISIEVTRRGQEKSRGMNYPFEGKPRNVEIGYLQNIMQLESAYGTVLHHVPVKANIKSISKMALKEDLDSIRESVKRVLGVIVRLLKDRFSGPMGLKIRKNLAEQIEGRNKA</sequence>
<dbReference type="EMBL" id="PQFF01000236">
    <property type="protein sequence ID" value="RHZ71441.1"/>
    <property type="molecule type" value="Genomic_DNA"/>
</dbReference>
<evidence type="ECO:0000313" key="2">
    <source>
        <dbReference type="Proteomes" id="UP000266861"/>
    </source>
</evidence>